<accession>A0A7T0G290</accession>
<reference evidence="3" key="1">
    <citation type="submission" date="2020-02" db="EMBL/GenBank/DDBJ databases">
        <title>Genomic and physiological characterization of two novel Nitrospinaceae genera.</title>
        <authorList>
            <person name="Mueller A.J."/>
            <person name="Jung M.-Y."/>
            <person name="Strachan C.R."/>
            <person name="Herbold C.W."/>
            <person name="Kirkegaard R.H."/>
            <person name="Daims H."/>
        </authorList>
    </citation>
    <scope>NUCLEOTIDE SEQUENCE [LARGE SCALE GENOMIC DNA]</scope>
</reference>
<name>A0A7T0G290_9BACT</name>
<organism evidence="2 3">
    <name type="scientific">Candidatus Nitrohelix vancouverensis</name>
    <dbReference type="NCBI Taxonomy" id="2705534"/>
    <lineage>
        <taxon>Bacteria</taxon>
        <taxon>Pseudomonadati</taxon>
        <taxon>Nitrospinota/Tectimicrobiota group</taxon>
        <taxon>Nitrospinota</taxon>
        <taxon>Nitrospinia</taxon>
        <taxon>Nitrospinales</taxon>
        <taxon>Nitrospinaceae</taxon>
        <taxon>Candidatus Nitrohelix</taxon>
    </lineage>
</organism>
<proteinExistence type="predicted"/>
<feature type="compositionally biased region" description="Basic and acidic residues" evidence="1">
    <location>
        <begin position="42"/>
        <end position="53"/>
    </location>
</feature>
<feature type="region of interest" description="Disordered" evidence="1">
    <location>
        <begin position="38"/>
        <end position="137"/>
    </location>
</feature>
<feature type="compositionally biased region" description="Low complexity" evidence="1">
    <location>
        <begin position="100"/>
        <end position="114"/>
    </location>
</feature>
<evidence type="ECO:0000313" key="3">
    <source>
        <dbReference type="Proteomes" id="UP000594464"/>
    </source>
</evidence>
<dbReference type="AlphaFoldDB" id="A0A7T0G290"/>
<evidence type="ECO:0000313" key="2">
    <source>
        <dbReference type="EMBL" id="QPJ63993.1"/>
    </source>
</evidence>
<evidence type="ECO:0000256" key="1">
    <source>
        <dbReference type="SAM" id="MobiDB-lite"/>
    </source>
</evidence>
<feature type="compositionally biased region" description="Polar residues" evidence="1">
    <location>
        <begin position="83"/>
        <end position="99"/>
    </location>
</feature>
<dbReference type="EMBL" id="CP048620">
    <property type="protein sequence ID" value="QPJ63993.1"/>
    <property type="molecule type" value="Genomic_DNA"/>
</dbReference>
<protein>
    <submittedName>
        <fullName evidence="2">Uncharacterized protein</fullName>
    </submittedName>
</protein>
<sequence length="137" mass="14041">MTLVCASWSSHAFAHPGHGAMTLHEHDTMVPHKSAVAKPHNGLHEKDHCETHGHSKTMPCPHTSGKPDGLSESCVTSLCCDHSGTQGATSSGANSPLLHSSQGPESGPGSSSQSLGATDAPSYSCDNASPEPPPKSL</sequence>
<gene>
    <name evidence="2" type="ORF">G3M78_00645</name>
</gene>
<dbReference type="Proteomes" id="UP000594464">
    <property type="component" value="Chromosome"/>
</dbReference>
<dbReference type="KEGG" id="nva:G3M78_00645"/>